<organism evidence="1 2">
    <name type="scientific">Raoultella planticola</name>
    <name type="common">Klebsiella planticola</name>
    <dbReference type="NCBI Taxonomy" id="575"/>
    <lineage>
        <taxon>Bacteria</taxon>
        <taxon>Pseudomonadati</taxon>
        <taxon>Pseudomonadota</taxon>
        <taxon>Gammaproteobacteria</taxon>
        <taxon>Enterobacterales</taxon>
        <taxon>Enterobacteriaceae</taxon>
        <taxon>Klebsiella/Raoultella group</taxon>
        <taxon>Raoultella</taxon>
    </lineage>
</organism>
<dbReference type="EMBL" id="JAXUDK010000003">
    <property type="protein sequence ID" value="MDZ7465271.1"/>
    <property type="molecule type" value="Genomic_DNA"/>
</dbReference>
<accession>A0ABU5LZS1</accession>
<protein>
    <submittedName>
        <fullName evidence="1">Uncharacterized protein</fullName>
    </submittedName>
</protein>
<dbReference type="RefSeq" id="WP_088402388.1">
    <property type="nucleotide sequence ID" value="NZ_CP069815.1"/>
</dbReference>
<evidence type="ECO:0000313" key="2">
    <source>
        <dbReference type="Proteomes" id="UP001293169"/>
    </source>
</evidence>
<evidence type="ECO:0000313" key="1">
    <source>
        <dbReference type="EMBL" id="MDZ7465271.1"/>
    </source>
</evidence>
<dbReference type="Proteomes" id="UP001293169">
    <property type="component" value="Unassembled WGS sequence"/>
</dbReference>
<keyword evidence="2" id="KW-1185">Reference proteome</keyword>
<proteinExistence type="predicted"/>
<sequence>MGMPLREYYSVVRAAELLGCKVEDLLHWASIGAIKLYVSFEEGRGYVRFIGDGVEKEERNLDRFTEEQFESAKHLRDELFKEKYTSDKFSIVVSLMRYEDIDLDSLPREERFYPCSFSGLWALPQNAYGMTVLYSFQPSMDDFWFSAESKMFVSFETDEFLNFEVEDLYISKSDFVSIKKCNDGDEFPSYINGGKEKIEPSKNPDEAHSAKTINKRAQFIKSLLRIHYGNEVAENPRRFLDKNDSDISKDFKNLNIVAPSGRAVQGWVDNVDIPFSVDE</sequence>
<comment type="caution">
    <text evidence="1">The sequence shown here is derived from an EMBL/GenBank/DDBJ whole genome shotgun (WGS) entry which is preliminary data.</text>
</comment>
<gene>
    <name evidence="1" type="ORF">U5E74_06255</name>
</gene>
<reference evidence="1 2" key="1">
    <citation type="submission" date="2023-12" db="EMBL/GenBank/DDBJ databases">
        <title>N/s.</title>
        <authorList>
            <person name="Dale J."/>
        </authorList>
    </citation>
    <scope>NUCLEOTIDE SEQUENCE [LARGE SCALE GENOMIC DNA]</scope>
    <source>
        <strain evidence="1 2">2023EL-01226</strain>
    </source>
</reference>
<name>A0ABU5LZS1_RAOPL</name>